<keyword evidence="3 5" id="KW-0687">Ribonucleoprotein</keyword>
<evidence type="ECO:0000256" key="1">
    <source>
        <dbReference type="ARBA" id="ARBA00005636"/>
    </source>
</evidence>
<accession>A0A660S5P2</accession>
<evidence type="ECO:0000313" key="9">
    <source>
        <dbReference type="EMBL" id="RKX64875.1"/>
    </source>
</evidence>
<dbReference type="EMBL" id="QNBC01000126">
    <property type="protein sequence ID" value="RKX64875.1"/>
    <property type="molecule type" value="Genomic_DNA"/>
</dbReference>
<gene>
    <name evidence="5" type="primary">rplB</name>
    <name evidence="9" type="ORF">DRP44_07520</name>
</gene>
<dbReference type="GO" id="GO:0003735">
    <property type="term" value="F:structural constituent of ribosome"/>
    <property type="evidence" value="ECO:0007669"/>
    <property type="project" value="InterPro"/>
</dbReference>
<dbReference type="InterPro" id="IPR014726">
    <property type="entry name" value="Ribosomal_uL2_dom3"/>
</dbReference>
<dbReference type="InterPro" id="IPR022671">
    <property type="entry name" value="Ribosomal_uL2_CS"/>
</dbReference>
<dbReference type="NCBIfam" id="TIGR01171">
    <property type="entry name" value="rplB_bact"/>
    <property type="match status" value="1"/>
</dbReference>
<evidence type="ECO:0000256" key="3">
    <source>
        <dbReference type="ARBA" id="ARBA00023274"/>
    </source>
</evidence>
<dbReference type="Pfam" id="PF00181">
    <property type="entry name" value="Ribosomal_L2_N"/>
    <property type="match status" value="1"/>
</dbReference>
<dbReference type="InterPro" id="IPR012340">
    <property type="entry name" value="NA-bd_OB-fold"/>
</dbReference>
<comment type="subunit">
    <text evidence="5">Part of the 50S ribosomal subunit. Forms a bridge to the 30S subunit in the 70S ribosome.</text>
</comment>
<feature type="compositionally biased region" description="Basic residues" evidence="6">
    <location>
        <begin position="256"/>
        <end position="277"/>
    </location>
</feature>
<dbReference type="PROSITE" id="PS00467">
    <property type="entry name" value="RIBOSOMAL_L2"/>
    <property type="match status" value="1"/>
</dbReference>
<evidence type="ECO:0000256" key="2">
    <source>
        <dbReference type="ARBA" id="ARBA00022980"/>
    </source>
</evidence>
<dbReference type="Pfam" id="PF03947">
    <property type="entry name" value="Ribosomal_L2_C"/>
    <property type="match status" value="1"/>
</dbReference>
<proteinExistence type="inferred from homology"/>
<dbReference type="HAMAP" id="MF_01320_B">
    <property type="entry name" value="Ribosomal_uL2_B"/>
    <property type="match status" value="1"/>
</dbReference>
<dbReference type="SUPFAM" id="SSF50104">
    <property type="entry name" value="Translation proteins SH3-like domain"/>
    <property type="match status" value="1"/>
</dbReference>
<dbReference type="SUPFAM" id="SSF50249">
    <property type="entry name" value="Nucleic acid-binding proteins"/>
    <property type="match status" value="1"/>
</dbReference>
<name>A0A660S5P2_UNCT6</name>
<dbReference type="InterPro" id="IPR022666">
    <property type="entry name" value="Ribosomal_uL2_RNA-bd_dom"/>
</dbReference>
<dbReference type="FunFam" id="2.30.30.30:FF:000001">
    <property type="entry name" value="50S ribosomal protein L2"/>
    <property type="match status" value="1"/>
</dbReference>
<dbReference type="PIRSF" id="PIRSF002158">
    <property type="entry name" value="Ribosomal_L2"/>
    <property type="match status" value="1"/>
</dbReference>
<evidence type="ECO:0000313" key="10">
    <source>
        <dbReference type="Proteomes" id="UP000282321"/>
    </source>
</evidence>
<dbReference type="Gene3D" id="2.30.30.30">
    <property type="match status" value="1"/>
</dbReference>
<keyword evidence="5" id="KW-0694">RNA-binding</keyword>
<dbReference type="InterPro" id="IPR005880">
    <property type="entry name" value="Ribosomal_uL2_bac/org-type"/>
</dbReference>
<feature type="region of interest" description="Disordered" evidence="6">
    <location>
        <begin position="222"/>
        <end position="277"/>
    </location>
</feature>
<dbReference type="AlphaFoldDB" id="A0A660S5P2"/>
<dbReference type="Gene3D" id="4.10.950.10">
    <property type="entry name" value="Ribosomal protein L2, domain 3"/>
    <property type="match status" value="1"/>
</dbReference>
<evidence type="ECO:0000259" key="8">
    <source>
        <dbReference type="SMART" id="SM01383"/>
    </source>
</evidence>
<dbReference type="InterPro" id="IPR022669">
    <property type="entry name" value="Ribosomal_uL2_C"/>
</dbReference>
<dbReference type="FunFam" id="4.10.950.10:FF:000001">
    <property type="entry name" value="50S ribosomal protein L2"/>
    <property type="match status" value="1"/>
</dbReference>
<dbReference type="SMART" id="SM01382">
    <property type="entry name" value="Ribosomal_L2_C"/>
    <property type="match status" value="1"/>
</dbReference>
<dbReference type="InterPro" id="IPR008991">
    <property type="entry name" value="Translation_prot_SH3-like_sf"/>
</dbReference>
<dbReference type="FunFam" id="2.40.50.140:FF:000003">
    <property type="entry name" value="50S ribosomal protein L2"/>
    <property type="match status" value="1"/>
</dbReference>
<dbReference type="GO" id="GO:0019843">
    <property type="term" value="F:rRNA binding"/>
    <property type="evidence" value="ECO:0007669"/>
    <property type="project" value="UniProtKB-UniRule"/>
</dbReference>
<dbReference type="InterPro" id="IPR014722">
    <property type="entry name" value="Rib_uL2_dom2"/>
</dbReference>
<comment type="similarity">
    <text evidence="1 5">Belongs to the universal ribosomal protein uL2 family.</text>
</comment>
<sequence length="277" mass="30461">MAIKTYKPTTPGRRFFTSLDYSNLTKKRPEKSLIVPKKRTGGRNNMGRVTAKHRGGGAKRFIRIIDFKRNKFGIEGKVASLEYDPNRNANIALINYVDGEKRYIIAPEGLMVGDKIMSGKDAPIKIGNALPLNEIPAGKEVHNIEMIPGRGGQLVRSAGLSAQILAKENGYAHIKLPSGEVRLIRLDCMATIGKVSNSDYANISLGKAGRSRWMGRRPRVRGVAMNPVDHPMGGGEGKSSGGRHPCSPNGIPAKGYKTRKKKKSSDKYIISRRKSRR</sequence>
<comment type="caution">
    <text evidence="9">The sequence shown here is derived from an EMBL/GenBank/DDBJ whole genome shotgun (WGS) entry which is preliminary data.</text>
</comment>
<evidence type="ECO:0000256" key="5">
    <source>
        <dbReference type="HAMAP-Rule" id="MF_01320"/>
    </source>
</evidence>
<dbReference type="Gene3D" id="2.40.50.140">
    <property type="entry name" value="Nucleic acid-binding proteins"/>
    <property type="match status" value="1"/>
</dbReference>
<protein>
    <recommendedName>
        <fullName evidence="4 5">Large ribosomal subunit protein uL2</fullName>
    </recommendedName>
</protein>
<dbReference type="GO" id="GO:0015934">
    <property type="term" value="C:large ribosomal subunit"/>
    <property type="evidence" value="ECO:0007669"/>
    <property type="project" value="InterPro"/>
</dbReference>
<feature type="domain" description="Large ribosomal subunit protein uL2 C-terminal" evidence="7">
    <location>
        <begin position="124"/>
        <end position="252"/>
    </location>
</feature>
<feature type="domain" description="Large ribosomal subunit protein uL2 RNA-binding" evidence="8">
    <location>
        <begin position="42"/>
        <end position="118"/>
    </location>
</feature>
<dbReference type="GO" id="GO:0016740">
    <property type="term" value="F:transferase activity"/>
    <property type="evidence" value="ECO:0007669"/>
    <property type="project" value="InterPro"/>
</dbReference>
<reference evidence="9 10" key="1">
    <citation type="submission" date="2018-06" db="EMBL/GenBank/DDBJ databases">
        <title>Extensive metabolic versatility and redundancy in microbially diverse, dynamic hydrothermal sediments.</title>
        <authorList>
            <person name="Dombrowski N."/>
            <person name="Teske A."/>
            <person name="Baker B.J."/>
        </authorList>
    </citation>
    <scope>NUCLEOTIDE SEQUENCE [LARGE SCALE GENOMIC DNA]</scope>
    <source>
        <strain evidence="9">B35_G9</strain>
    </source>
</reference>
<organism evidence="9 10">
    <name type="scientific">candidate division TA06 bacterium</name>
    <dbReference type="NCBI Taxonomy" id="2250710"/>
    <lineage>
        <taxon>Bacteria</taxon>
        <taxon>Bacteria division TA06</taxon>
    </lineage>
</organism>
<comment type="function">
    <text evidence="5">One of the primary rRNA binding proteins. Required for association of the 30S and 50S subunits to form the 70S ribosome, for tRNA binding and peptide bond formation. It has been suggested to have peptidyltransferase activity; this is somewhat controversial. Makes several contacts with the 16S rRNA in the 70S ribosome.</text>
</comment>
<dbReference type="PANTHER" id="PTHR13691:SF5">
    <property type="entry name" value="LARGE RIBOSOMAL SUBUNIT PROTEIN UL2M"/>
    <property type="match status" value="1"/>
</dbReference>
<evidence type="ECO:0000256" key="4">
    <source>
        <dbReference type="ARBA" id="ARBA00035242"/>
    </source>
</evidence>
<dbReference type="InterPro" id="IPR002171">
    <property type="entry name" value="Ribosomal_uL2"/>
</dbReference>
<evidence type="ECO:0000256" key="6">
    <source>
        <dbReference type="SAM" id="MobiDB-lite"/>
    </source>
</evidence>
<dbReference type="SMART" id="SM01383">
    <property type="entry name" value="Ribosomal_L2"/>
    <property type="match status" value="1"/>
</dbReference>
<dbReference type="Proteomes" id="UP000282321">
    <property type="component" value="Unassembled WGS sequence"/>
</dbReference>
<dbReference type="PANTHER" id="PTHR13691">
    <property type="entry name" value="RIBOSOMAL PROTEIN L2"/>
    <property type="match status" value="1"/>
</dbReference>
<keyword evidence="5" id="KW-0699">rRNA-binding</keyword>
<dbReference type="GO" id="GO:0002181">
    <property type="term" value="P:cytoplasmic translation"/>
    <property type="evidence" value="ECO:0007669"/>
    <property type="project" value="TreeGrafter"/>
</dbReference>
<keyword evidence="2 5" id="KW-0689">Ribosomal protein</keyword>
<evidence type="ECO:0000259" key="7">
    <source>
        <dbReference type="SMART" id="SM01382"/>
    </source>
</evidence>